<dbReference type="PANTHER" id="PTHR43611">
    <property type="entry name" value="ALPHA-D-GLUCOSE 1-PHOSPHATE PHOSPHATASE"/>
    <property type="match status" value="1"/>
</dbReference>
<dbReference type="Gene3D" id="3.40.50.1000">
    <property type="entry name" value="HAD superfamily/HAD-like"/>
    <property type="match status" value="1"/>
</dbReference>
<dbReference type="InterPro" id="IPR036412">
    <property type="entry name" value="HAD-like_sf"/>
</dbReference>
<dbReference type="SFLD" id="SFLDG01129">
    <property type="entry name" value="C1.5:_HAD__Beta-PGM__Phosphata"/>
    <property type="match status" value="1"/>
</dbReference>
<dbReference type="InterPro" id="IPR023214">
    <property type="entry name" value="HAD_sf"/>
</dbReference>
<dbReference type="NCBIfam" id="TIGR01509">
    <property type="entry name" value="HAD-SF-IA-v3"/>
    <property type="match status" value="1"/>
</dbReference>
<accession>A0A0B9ASI0</accession>
<dbReference type="SFLD" id="SFLDS00003">
    <property type="entry name" value="Haloacid_Dehalogenase"/>
    <property type="match status" value="1"/>
</dbReference>
<dbReference type="RefSeq" id="WP_235355054.1">
    <property type="nucleotide sequence ID" value="NZ_JTJZ01000019.1"/>
</dbReference>
<dbReference type="InterPro" id="IPR006439">
    <property type="entry name" value="HAD-SF_hydro_IA"/>
</dbReference>
<dbReference type="EMBL" id="JTJZ01000019">
    <property type="protein sequence ID" value="KHS52330.1"/>
    <property type="molecule type" value="Genomic_DNA"/>
</dbReference>
<comment type="caution">
    <text evidence="1">The sequence shown here is derived from an EMBL/GenBank/DDBJ whole genome shotgun (WGS) entry which is preliminary data.</text>
</comment>
<dbReference type="PANTHER" id="PTHR43611:SF3">
    <property type="entry name" value="FLAVIN MONONUCLEOTIDE HYDROLASE 1, CHLOROPLATIC"/>
    <property type="match status" value="1"/>
</dbReference>
<proteinExistence type="predicted"/>
<evidence type="ECO:0000313" key="1">
    <source>
        <dbReference type="EMBL" id="KHS52330.1"/>
    </source>
</evidence>
<name>A0A0B9ASI0_BRELN</name>
<dbReference type="SUPFAM" id="SSF56784">
    <property type="entry name" value="HAD-like"/>
    <property type="match status" value="1"/>
</dbReference>
<keyword evidence="1" id="KW-0378">Hydrolase</keyword>
<keyword evidence="2" id="KW-1185">Reference proteome</keyword>
<protein>
    <submittedName>
        <fullName evidence="1">HAD-superfamily hydrolase, subfamily IA, variant 3</fullName>
    </submittedName>
</protein>
<organism evidence="1 2">
    <name type="scientific">Brevibacterium linens</name>
    <dbReference type="NCBI Taxonomy" id="1703"/>
    <lineage>
        <taxon>Bacteria</taxon>
        <taxon>Bacillati</taxon>
        <taxon>Actinomycetota</taxon>
        <taxon>Actinomycetes</taxon>
        <taxon>Micrococcales</taxon>
        <taxon>Brevibacteriaceae</taxon>
        <taxon>Brevibacterium</taxon>
    </lineage>
</organism>
<sequence>MESRKWVLFDIGGVLEVVDDDAWGTTFRARWQELSGFSLEEYRARLTAAELPDISRHPGIRADYWARIGQALEKDSSFAEAMEAEMWDEYCGRLNSELFEYASALRSRAGVAILSNSVDGARSEEERRFGFSAVFDPILYSHETGLLKPEPEAYENALEWMGADAEDVFFIDDHEICGEGAHAVGMNAIVHRDNPTTIEAIEEFLRRTDRAEPPSFPVGSAQKIVAPFRPAVQLPADPNRPNRRRALTAGCGSL</sequence>
<dbReference type="Pfam" id="PF00702">
    <property type="entry name" value="Hydrolase"/>
    <property type="match status" value="1"/>
</dbReference>
<dbReference type="AlphaFoldDB" id="A0A0B9ASI0"/>
<dbReference type="Proteomes" id="UP000031488">
    <property type="component" value="Unassembled WGS sequence"/>
</dbReference>
<gene>
    <name evidence="1" type="ORF">AE0388_1980</name>
</gene>
<dbReference type="PRINTS" id="PR00413">
    <property type="entry name" value="HADHALOGNASE"/>
</dbReference>
<dbReference type="GO" id="GO:0016787">
    <property type="term" value="F:hydrolase activity"/>
    <property type="evidence" value="ECO:0007669"/>
    <property type="project" value="UniProtKB-KW"/>
</dbReference>
<reference evidence="1 2" key="1">
    <citation type="submission" date="2014-11" db="EMBL/GenBank/DDBJ databases">
        <title>Draft Genome Sequence of Brevibacterium linens AE038-8.</title>
        <authorList>
            <person name="Maizel D."/>
            <person name="Utturkar S.M."/>
            <person name="Brown S.D."/>
            <person name="Ferrero M."/>
            <person name="Rosen B.P."/>
        </authorList>
    </citation>
    <scope>NUCLEOTIDE SEQUENCE [LARGE SCALE GENOMIC DNA]</scope>
    <source>
        <strain evidence="1 2">AE038-8</strain>
    </source>
</reference>
<evidence type="ECO:0000313" key="2">
    <source>
        <dbReference type="Proteomes" id="UP000031488"/>
    </source>
</evidence>